<name>A0ABX2FP27_9BACT</name>
<sequence length="145" mass="15900">MQNWAGQPVRQLVVAAAGPARAGIERVLRRVLAELPELLATAVVDVATGQVLAGYAASREFRPGAVAGPNAEVVRQLHALLGALPEQQEQLEEVMVTLRSQVHLLRLLPQNRQFLYLAVDCRDTNLAIAREVMRSSLERFETLIG</sequence>
<organism evidence="1 2">
    <name type="scientific">Hymenobacter caeli</name>
    <dbReference type="NCBI Taxonomy" id="2735894"/>
    <lineage>
        <taxon>Bacteria</taxon>
        <taxon>Pseudomonadati</taxon>
        <taxon>Bacteroidota</taxon>
        <taxon>Cytophagia</taxon>
        <taxon>Cytophagales</taxon>
        <taxon>Hymenobacteraceae</taxon>
        <taxon>Hymenobacter</taxon>
    </lineage>
</organism>
<evidence type="ECO:0000313" key="1">
    <source>
        <dbReference type="EMBL" id="NRT18291.1"/>
    </source>
</evidence>
<comment type="caution">
    <text evidence="1">The sequence shown here is derived from an EMBL/GenBank/DDBJ whole genome shotgun (WGS) entry which is preliminary data.</text>
</comment>
<proteinExistence type="predicted"/>
<evidence type="ECO:0000313" key="2">
    <source>
        <dbReference type="Proteomes" id="UP000779507"/>
    </source>
</evidence>
<gene>
    <name evidence="1" type="ORF">HNP98_001108</name>
</gene>
<protein>
    <recommendedName>
        <fullName evidence="3">Roadblock/LC7 domain-containing protein</fullName>
    </recommendedName>
</protein>
<dbReference type="RefSeq" id="WP_173809046.1">
    <property type="nucleotide sequence ID" value="NZ_JABSNP010000004.1"/>
</dbReference>
<dbReference type="EMBL" id="JABSNP010000004">
    <property type="protein sequence ID" value="NRT18291.1"/>
    <property type="molecule type" value="Genomic_DNA"/>
</dbReference>
<accession>A0ABX2FP27</accession>
<dbReference type="Proteomes" id="UP000779507">
    <property type="component" value="Unassembled WGS sequence"/>
</dbReference>
<evidence type="ECO:0008006" key="3">
    <source>
        <dbReference type="Google" id="ProtNLM"/>
    </source>
</evidence>
<reference evidence="1 2" key="1">
    <citation type="submission" date="2020-05" db="EMBL/GenBank/DDBJ databases">
        <title>Genomic Encyclopedia of Type Strains, Phase IV (KMG-V): Genome sequencing to study the core and pangenomes of soil and plant-associated prokaryotes.</title>
        <authorList>
            <person name="Whitman W."/>
        </authorList>
    </citation>
    <scope>NUCLEOTIDE SEQUENCE [LARGE SCALE GENOMIC DNA]</scope>
    <source>
        <strain evidence="1 2">9A</strain>
    </source>
</reference>
<keyword evidence="2" id="KW-1185">Reference proteome</keyword>